<sequence>MKLGIRDYCIRCGICEDLYPQLFHVNLDEDVVEVRYDPVPEELEETARSAMKDCAIAAIYMIKE</sequence>
<evidence type="ECO:0000313" key="2">
    <source>
        <dbReference type="Proteomes" id="UP000824024"/>
    </source>
</evidence>
<reference evidence="1" key="1">
    <citation type="journal article" date="2021" name="PeerJ">
        <title>Extensive microbial diversity within the chicken gut microbiome revealed by metagenomics and culture.</title>
        <authorList>
            <person name="Gilroy R."/>
            <person name="Ravi A."/>
            <person name="Getino M."/>
            <person name="Pursley I."/>
            <person name="Horton D.L."/>
            <person name="Alikhan N.F."/>
            <person name="Baker D."/>
            <person name="Gharbi K."/>
            <person name="Hall N."/>
            <person name="Watson M."/>
            <person name="Adriaenssens E.M."/>
            <person name="Foster-Nyarko E."/>
            <person name="Jarju S."/>
            <person name="Secka A."/>
            <person name="Antonio M."/>
            <person name="Oren A."/>
            <person name="Chaudhuri R.R."/>
            <person name="La Ragione R."/>
            <person name="Hildebrand F."/>
            <person name="Pallen M.J."/>
        </authorList>
    </citation>
    <scope>NUCLEOTIDE SEQUENCE</scope>
    <source>
        <strain evidence="1">CHK192-9172</strain>
    </source>
</reference>
<dbReference type="EMBL" id="DXCH01000029">
    <property type="protein sequence ID" value="HIZ06490.1"/>
    <property type="molecule type" value="Genomic_DNA"/>
</dbReference>
<proteinExistence type="predicted"/>
<protein>
    <submittedName>
        <fullName evidence="1">Ferredoxin</fullName>
    </submittedName>
</protein>
<comment type="caution">
    <text evidence="1">The sequence shown here is derived from an EMBL/GenBank/DDBJ whole genome shotgun (WGS) entry which is preliminary data.</text>
</comment>
<reference evidence="1" key="2">
    <citation type="submission" date="2021-04" db="EMBL/GenBank/DDBJ databases">
        <authorList>
            <person name="Gilroy R."/>
        </authorList>
    </citation>
    <scope>NUCLEOTIDE SEQUENCE</scope>
    <source>
        <strain evidence="1">CHK192-9172</strain>
    </source>
</reference>
<evidence type="ECO:0000313" key="1">
    <source>
        <dbReference type="EMBL" id="HIZ06490.1"/>
    </source>
</evidence>
<gene>
    <name evidence="1" type="ORF">IAA08_00980</name>
</gene>
<dbReference type="AlphaFoldDB" id="A0A9D2IEW5"/>
<name>A0A9D2IEW5_9FIRM</name>
<dbReference type="Pfam" id="PF13370">
    <property type="entry name" value="Fer4_13"/>
    <property type="match status" value="1"/>
</dbReference>
<dbReference type="Proteomes" id="UP000824024">
    <property type="component" value="Unassembled WGS sequence"/>
</dbReference>
<organism evidence="1 2">
    <name type="scientific">Candidatus Eubacterium avistercoris</name>
    <dbReference type="NCBI Taxonomy" id="2838567"/>
    <lineage>
        <taxon>Bacteria</taxon>
        <taxon>Bacillati</taxon>
        <taxon>Bacillota</taxon>
        <taxon>Clostridia</taxon>
        <taxon>Eubacteriales</taxon>
        <taxon>Eubacteriaceae</taxon>
        <taxon>Eubacterium</taxon>
    </lineage>
</organism>
<dbReference type="Gene3D" id="3.30.70.20">
    <property type="match status" value="1"/>
</dbReference>
<dbReference type="SUPFAM" id="SSF54862">
    <property type="entry name" value="4Fe-4S ferredoxins"/>
    <property type="match status" value="1"/>
</dbReference>
<accession>A0A9D2IEW5</accession>